<protein>
    <submittedName>
        <fullName evidence="1">Uncharacterized protein</fullName>
    </submittedName>
</protein>
<accession>A0A9P4V1D1</accession>
<gene>
    <name evidence="1" type="ORF">EJ04DRAFT_576931</name>
</gene>
<keyword evidence="2" id="KW-1185">Reference proteome</keyword>
<proteinExistence type="predicted"/>
<name>A0A9P4V1D1_9PLEO</name>
<evidence type="ECO:0000313" key="2">
    <source>
        <dbReference type="Proteomes" id="UP000799444"/>
    </source>
</evidence>
<sequence length="126" mass="14526">MNSFLESLPESNYRRSLAFTSLPESYYMTRQLVLTYHNPPLPSTLRSKLEAAPKATLRTHHEMSLFMCEYLDDEEQSLQGIAKDKEDQTIDDELYANAVKEEWQFALDVTSQALEQRLAKPSSHVV</sequence>
<dbReference type="Proteomes" id="UP000799444">
    <property type="component" value="Unassembled WGS sequence"/>
</dbReference>
<organism evidence="1 2">
    <name type="scientific">Polyplosphaeria fusca</name>
    <dbReference type="NCBI Taxonomy" id="682080"/>
    <lineage>
        <taxon>Eukaryota</taxon>
        <taxon>Fungi</taxon>
        <taxon>Dikarya</taxon>
        <taxon>Ascomycota</taxon>
        <taxon>Pezizomycotina</taxon>
        <taxon>Dothideomycetes</taxon>
        <taxon>Pleosporomycetidae</taxon>
        <taxon>Pleosporales</taxon>
        <taxon>Tetraplosphaeriaceae</taxon>
        <taxon>Polyplosphaeria</taxon>
    </lineage>
</organism>
<comment type="caution">
    <text evidence="1">The sequence shown here is derived from an EMBL/GenBank/DDBJ whole genome shotgun (WGS) entry which is preliminary data.</text>
</comment>
<reference evidence="1" key="1">
    <citation type="journal article" date="2020" name="Stud. Mycol.">
        <title>101 Dothideomycetes genomes: a test case for predicting lifestyles and emergence of pathogens.</title>
        <authorList>
            <person name="Haridas S."/>
            <person name="Albert R."/>
            <person name="Binder M."/>
            <person name="Bloem J."/>
            <person name="Labutti K."/>
            <person name="Salamov A."/>
            <person name="Andreopoulos B."/>
            <person name="Baker S."/>
            <person name="Barry K."/>
            <person name="Bills G."/>
            <person name="Bluhm B."/>
            <person name="Cannon C."/>
            <person name="Castanera R."/>
            <person name="Culley D."/>
            <person name="Daum C."/>
            <person name="Ezra D."/>
            <person name="Gonzalez J."/>
            <person name="Henrissat B."/>
            <person name="Kuo A."/>
            <person name="Liang C."/>
            <person name="Lipzen A."/>
            <person name="Lutzoni F."/>
            <person name="Magnuson J."/>
            <person name="Mondo S."/>
            <person name="Nolan M."/>
            <person name="Ohm R."/>
            <person name="Pangilinan J."/>
            <person name="Park H.-J."/>
            <person name="Ramirez L."/>
            <person name="Alfaro M."/>
            <person name="Sun H."/>
            <person name="Tritt A."/>
            <person name="Yoshinaga Y."/>
            <person name="Zwiers L.-H."/>
            <person name="Turgeon B."/>
            <person name="Goodwin S."/>
            <person name="Spatafora J."/>
            <person name="Crous P."/>
            <person name="Grigoriev I."/>
        </authorList>
    </citation>
    <scope>NUCLEOTIDE SEQUENCE</scope>
    <source>
        <strain evidence="1">CBS 125425</strain>
    </source>
</reference>
<dbReference type="EMBL" id="ML996148">
    <property type="protein sequence ID" value="KAF2734399.1"/>
    <property type="molecule type" value="Genomic_DNA"/>
</dbReference>
<dbReference type="AlphaFoldDB" id="A0A9P4V1D1"/>
<evidence type="ECO:0000313" key="1">
    <source>
        <dbReference type="EMBL" id="KAF2734399.1"/>
    </source>
</evidence>